<evidence type="ECO:0000256" key="1">
    <source>
        <dbReference type="SAM" id="Phobius"/>
    </source>
</evidence>
<accession>A0A8H4F2F3</accession>
<dbReference type="AlphaFoldDB" id="A0A8H4F2F3"/>
<feature type="transmembrane region" description="Helical" evidence="1">
    <location>
        <begin position="33"/>
        <end position="54"/>
    </location>
</feature>
<sequence length="162" mass="17134">MQNVYIYEPNVQIEMVCSLPLSLSLSLFSKMRFLELLVAIVATAAVAVSAAPLANKDMMVAPMDTNKMVFDPKTMKRQSGRRQQQINKYQKRHKPCCGGTLGLGFDAQARLDLGTNGAAAVDPPVAANANSGAAANANANANAAVPAPGDTINVHVENNHAN</sequence>
<name>A0A8H4F2F3_MUCCL</name>
<comment type="caution">
    <text evidence="2">The sequence shown here is derived from an EMBL/GenBank/DDBJ whole genome shotgun (WGS) entry which is preliminary data.</text>
</comment>
<protein>
    <submittedName>
        <fullName evidence="2">Uncharacterized protein</fullName>
    </submittedName>
</protein>
<evidence type="ECO:0000313" key="3">
    <source>
        <dbReference type="Proteomes" id="UP000469890"/>
    </source>
</evidence>
<proteinExistence type="predicted"/>
<keyword evidence="1" id="KW-0472">Membrane</keyword>
<reference evidence="2 3" key="1">
    <citation type="submission" date="2019-09" db="EMBL/GenBank/DDBJ databases">
        <authorList>
            <consortium name="DOE Joint Genome Institute"/>
            <person name="Mondo S.J."/>
            <person name="Navarro-Mendoza M.I."/>
            <person name="Perez-Arques C."/>
            <person name="Panchal S."/>
            <person name="Nicolas F.E."/>
            <person name="Ganguly P."/>
            <person name="Pangilinan J."/>
            <person name="Grigoriev I."/>
            <person name="Heitman J."/>
            <person name="Sanya K."/>
            <person name="Garre V."/>
        </authorList>
    </citation>
    <scope>NUCLEOTIDE SEQUENCE [LARGE SCALE GENOMIC DNA]</scope>
    <source>
        <strain evidence="2 3">MU402</strain>
    </source>
</reference>
<dbReference type="EMBL" id="JAAECE010000004">
    <property type="protein sequence ID" value="KAF1801468.1"/>
    <property type="molecule type" value="Genomic_DNA"/>
</dbReference>
<evidence type="ECO:0000313" key="2">
    <source>
        <dbReference type="EMBL" id="KAF1801468.1"/>
    </source>
</evidence>
<organism evidence="2 3">
    <name type="scientific">Mucor circinelloides f. lusitanicus</name>
    <name type="common">Mucor racemosus var. lusitanicus</name>
    <dbReference type="NCBI Taxonomy" id="29924"/>
    <lineage>
        <taxon>Eukaryota</taxon>
        <taxon>Fungi</taxon>
        <taxon>Fungi incertae sedis</taxon>
        <taxon>Mucoromycota</taxon>
        <taxon>Mucoromycotina</taxon>
        <taxon>Mucoromycetes</taxon>
        <taxon>Mucorales</taxon>
        <taxon>Mucorineae</taxon>
        <taxon>Mucoraceae</taxon>
        <taxon>Mucor</taxon>
    </lineage>
</organism>
<gene>
    <name evidence="2" type="ORF">FB192DRAFT_1092906</name>
</gene>
<dbReference type="Proteomes" id="UP000469890">
    <property type="component" value="Unassembled WGS sequence"/>
</dbReference>
<keyword evidence="1" id="KW-1133">Transmembrane helix</keyword>
<keyword evidence="1" id="KW-0812">Transmembrane</keyword>